<gene>
    <name evidence="2" type="ORF">TNIN_85501</name>
</gene>
<name>A0A8X7C909_9ARAC</name>
<accession>A0A8X7C909</accession>
<evidence type="ECO:0000256" key="1">
    <source>
        <dbReference type="SAM" id="MobiDB-lite"/>
    </source>
</evidence>
<evidence type="ECO:0000313" key="2">
    <source>
        <dbReference type="EMBL" id="GFY58218.1"/>
    </source>
</evidence>
<dbReference type="Proteomes" id="UP000886998">
    <property type="component" value="Unassembled WGS sequence"/>
</dbReference>
<sequence length="141" mass="16421">MLSQSRVRRQQEQQMLGRPRNPAGALPLHPKYFKVHGKRKENVFEQLENTEKLGKNDFLFCPIQITQFRRGLRNTTRSKTDTTKQKGEKNLWKRTVNSLLRRSFRRLNGVPDKSGDFCPAGSVEAVKREIYDPNVLPVIRT</sequence>
<keyword evidence="3" id="KW-1185">Reference proteome</keyword>
<dbReference type="EMBL" id="BMAV01011953">
    <property type="protein sequence ID" value="GFY58218.1"/>
    <property type="molecule type" value="Genomic_DNA"/>
</dbReference>
<proteinExistence type="predicted"/>
<comment type="caution">
    <text evidence="2">The sequence shown here is derived from an EMBL/GenBank/DDBJ whole genome shotgun (WGS) entry which is preliminary data.</text>
</comment>
<reference evidence="2" key="1">
    <citation type="submission" date="2020-08" db="EMBL/GenBank/DDBJ databases">
        <title>Multicomponent nature underlies the extraordinary mechanical properties of spider dragline silk.</title>
        <authorList>
            <person name="Kono N."/>
            <person name="Nakamura H."/>
            <person name="Mori M."/>
            <person name="Yoshida Y."/>
            <person name="Ohtoshi R."/>
            <person name="Malay A.D."/>
            <person name="Moran D.A.P."/>
            <person name="Tomita M."/>
            <person name="Numata K."/>
            <person name="Arakawa K."/>
        </authorList>
    </citation>
    <scope>NUCLEOTIDE SEQUENCE</scope>
</reference>
<evidence type="ECO:0000313" key="3">
    <source>
        <dbReference type="Proteomes" id="UP000886998"/>
    </source>
</evidence>
<feature type="region of interest" description="Disordered" evidence="1">
    <location>
        <begin position="1"/>
        <end position="28"/>
    </location>
</feature>
<protein>
    <submittedName>
        <fullName evidence="2">Uncharacterized protein</fullName>
    </submittedName>
</protein>
<organism evidence="2 3">
    <name type="scientific">Trichonephila inaurata madagascariensis</name>
    <dbReference type="NCBI Taxonomy" id="2747483"/>
    <lineage>
        <taxon>Eukaryota</taxon>
        <taxon>Metazoa</taxon>
        <taxon>Ecdysozoa</taxon>
        <taxon>Arthropoda</taxon>
        <taxon>Chelicerata</taxon>
        <taxon>Arachnida</taxon>
        <taxon>Araneae</taxon>
        <taxon>Araneomorphae</taxon>
        <taxon>Entelegynae</taxon>
        <taxon>Araneoidea</taxon>
        <taxon>Nephilidae</taxon>
        <taxon>Trichonephila</taxon>
        <taxon>Trichonephila inaurata</taxon>
    </lineage>
</organism>
<dbReference type="AlphaFoldDB" id="A0A8X7C909"/>